<keyword evidence="1" id="KW-1133">Transmembrane helix</keyword>
<accession>A0A377Q5M5</accession>
<evidence type="ECO:0008006" key="6">
    <source>
        <dbReference type="Google" id="ProtNLM"/>
    </source>
</evidence>
<evidence type="ECO:0000313" key="3">
    <source>
        <dbReference type="EMBL" id="TCU84641.1"/>
    </source>
</evidence>
<dbReference type="EMBL" id="UGHR01000001">
    <property type="protein sequence ID" value="STQ90107.1"/>
    <property type="molecule type" value="Genomic_DNA"/>
</dbReference>
<name>A0A377Q5M5_9NEIS</name>
<proteinExistence type="predicted"/>
<reference evidence="2 4" key="1">
    <citation type="submission" date="2018-06" db="EMBL/GenBank/DDBJ databases">
        <authorList>
            <consortium name="Pathogen Informatics"/>
            <person name="Doyle S."/>
        </authorList>
    </citation>
    <scope>NUCLEOTIDE SEQUENCE [LARGE SCALE GENOMIC DNA]</scope>
    <source>
        <strain evidence="2 4">NCTC11159</strain>
    </source>
</reference>
<gene>
    <name evidence="3" type="ORF">EV682_109166</name>
    <name evidence="2" type="ORF">NCTC11159_01165</name>
</gene>
<sequence>MRENELPEFMDVPRTIYGVHWILFAINMLTAGLMVIGFELYAFILCSLIAHYILKSITEKDSHLVASYYGYFYQADCYEPWPSNDNIRPDGFGNKVLM</sequence>
<evidence type="ECO:0000313" key="4">
    <source>
        <dbReference type="Proteomes" id="UP000255108"/>
    </source>
</evidence>
<dbReference type="Proteomes" id="UP000255108">
    <property type="component" value="Unassembled WGS sequence"/>
</dbReference>
<protein>
    <recommendedName>
        <fullName evidence="6">Type IV secretory pathway, VirB3-like protein</fullName>
    </recommendedName>
</protein>
<evidence type="ECO:0000313" key="2">
    <source>
        <dbReference type="EMBL" id="STQ90107.1"/>
    </source>
</evidence>
<reference evidence="3 5" key="2">
    <citation type="submission" date="2019-03" db="EMBL/GenBank/DDBJ databases">
        <title>Genomic Encyclopedia of Type Strains, Phase IV (KMG-IV): sequencing the most valuable type-strain genomes for metagenomic binning, comparative biology and taxonomic classification.</title>
        <authorList>
            <person name="Goeker M."/>
        </authorList>
    </citation>
    <scope>NUCLEOTIDE SEQUENCE [LARGE SCALE GENOMIC DNA]</scope>
    <source>
        <strain evidence="3 5">DSM 3764</strain>
    </source>
</reference>
<dbReference type="Proteomes" id="UP000295794">
    <property type="component" value="Unassembled WGS sequence"/>
</dbReference>
<keyword evidence="1" id="KW-0812">Transmembrane</keyword>
<dbReference type="EMBL" id="SMBT01000009">
    <property type="protein sequence ID" value="TCU84641.1"/>
    <property type="molecule type" value="Genomic_DNA"/>
</dbReference>
<keyword evidence="1" id="KW-0472">Membrane</keyword>
<evidence type="ECO:0000256" key="1">
    <source>
        <dbReference type="SAM" id="Phobius"/>
    </source>
</evidence>
<feature type="transmembrane region" description="Helical" evidence="1">
    <location>
        <begin position="20"/>
        <end position="53"/>
    </location>
</feature>
<dbReference type="RefSeq" id="WP_115226485.1">
    <property type="nucleotide sequence ID" value="NZ_CAWOLO010000009.1"/>
</dbReference>
<dbReference type="AlphaFoldDB" id="A0A377Q5M5"/>
<keyword evidence="5" id="KW-1185">Reference proteome</keyword>
<organism evidence="2 4">
    <name type="scientific">Iodobacter fluviatilis</name>
    <dbReference type="NCBI Taxonomy" id="537"/>
    <lineage>
        <taxon>Bacteria</taxon>
        <taxon>Pseudomonadati</taxon>
        <taxon>Pseudomonadota</taxon>
        <taxon>Betaproteobacteria</taxon>
        <taxon>Neisseriales</taxon>
        <taxon>Chitinibacteraceae</taxon>
        <taxon>Iodobacter</taxon>
    </lineage>
</organism>
<evidence type="ECO:0000313" key="5">
    <source>
        <dbReference type="Proteomes" id="UP000295794"/>
    </source>
</evidence>